<dbReference type="EMBL" id="VBOT01000121">
    <property type="protein sequence ID" value="TMQ49553.1"/>
    <property type="molecule type" value="Genomic_DNA"/>
</dbReference>
<dbReference type="InterPro" id="IPR001387">
    <property type="entry name" value="Cro/C1-type_HTH"/>
</dbReference>
<proteinExistence type="predicted"/>
<dbReference type="SUPFAM" id="SSF47413">
    <property type="entry name" value="lambda repressor-like DNA-binding domains"/>
    <property type="match status" value="1"/>
</dbReference>
<dbReference type="PANTHER" id="PTHR46797">
    <property type="entry name" value="HTH-TYPE TRANSCRIPTIONAL REGULATOR"/>
    <property type="match status" value="1"/>
</dbReference>
<dbReference type="InterPro" id="IPR013096">
    <property type="entry name" value="Cupin_2"/>
</dbReference>
<dbReference type="InterPro" id="IPR014710">
    <property type="entry name" value="RmlC-like_jellyroll"/>
</dbReference>
<keyword evidence="1" id="KW-0238">DNA-binding</keyword>
<dbReference type="GO" id="GO:0005829">
    <property type="term" value="C:cytosol"/>
    <property type="evidence" value="ECO:0007669"/>
    <property type="project" value="TreeGrafter"/>
</dbReference>
<dbReference type="CDD" id="cd02209">
    <property type="entry name" value="cupin_XRE_C"/>
    <property type="match status" value="1"/>
</dbReference>
<dbReference type="Pfam" id="PF01381">
    <property type="entry name" value="HTH_3"/>
    <property type="match status" value="1"/>
</dbReference>
<evidence type="ECO:0000313" key="3">
    <source>
        <dbReference type="EMBL" id="TMQ49553.1"/>
    </source>
</evidence>
<reference evidence="3 4" key="1">
    <citation type="journal article" date="2019" name="Nat. Microbiol.">
        <title>Mediterranean grassland soil C-N compound turnover is dependent on rainfall and depth, and is mediated by genomically divergent microorganisms.</title>
        <authorList>
            <person name="Diamond S."/>
            <person name="Andeer P.F."/>
            <person name="Li Z."/>
            <person name="Crits-Christoph A."/>
            <person name="Burstein D."/>
            <person name="Anantharaman K."/>
            <person name="Lane K.R."/>
            <person name="Thomas B.C."/>
            <person name="Pan C."/>
            <person name="Northen T.R."/>
            <person name="Banfield J.F."/>
        </authorList>
    </citation>
    <scope>NUCLEOTIDE SEQUENCE [LARGE SCALE GENOMIC DNA]</scope>
    <source>
        <strain evidence="3">WS_3</strain>
    </source>
</reference>
<dbReference type="InterPro" id="IPR050807">
    <property type="entry name" value="TransReg_Diox_bact_type"/>
</dbReference>
<evidence type="ECO:0000259" key="2">
    <source>
        <dbReference type="PROSITE" id="PS50943"/>
    </source>
</evidence>
<organism evidence="3 4">
    <name type="scientific">Eiseniibacteriota bacterium</name>
    <dbReference type="NCBI Taxonomy" id="2212470"/>
    <lineage>
        <taxon>Bacteria</taxon>
        <taxon>Candidatus Eiseniibacteriota</taxon>
    </lineage>
</organism>
<dbReference type="Gene3D" id="2.60.120.10">
    <property type="entry name" value="Jelly Rolls"/>
    <property type="match status" value="1"/>
</dbReference>
<dbReference type="Proteomes" id="UP000320184">
    <property type="component" value="Unassembled WGS sequence"/>
</dbReference>
<comment type="caution">
    <text evidence="3">The sequence shown here is derived from an EMBL/GenBank/DDBJ whole genome shotgun (WGS) entry which is preliminary data.</text>
</comment>
<sequence>MQLGKKIRDLRFRRGLTVQQLAEASSLSKGFISQVENDRTSPSLATLRDLARALDTSVAYLVVEDDQVPYVVRGSDRPRIHQTGNPARLEVLSAQPRRNLELLMAEIPPGSSAGNGRHFPQGEECVVCLEGRVTVTCGQHRMVLDTGDSCHYDGGAPHAIENTGTSNARVLIAITPVAFEPVARLRQPEPNGGRVEVGSLT</sequence>
<accession>A0A538SDW4</accession>
<dbReference type="CDD" id="cd00093">
    <property type="entry name" value="HTH_XRE"/>
    <property type="match status" value="1"/>
</dbReference>
<dbReference type="InterPro" id="IPR011051">
    <property type="entry name" value="RmlC_Cupin_sf"/>
</dbReference>
<feature type="domain" description="HTH cro/C1-type" evidence="2">
    <location>
        <begin position="7"/>
        <end position="61"/>
    </location>
</feature>
<protein>
    <submittedName>
        <fullName evidence="3">Cupin domain-containing protein</fullName>
    </submittedName>
</protein>
<dbReference type="Gene3D" id="1.10.260.40">
    <property type="entry name" value="lambda repressor-like DNA-binding domains"/>
    <property type="match status" value="1"/>
</dbReference>
<dbReference type="PROSITE" id="PS50943">
    <property type="entry name" value="HTH_CROC1"/>
    <property type="match status" value="1"/>
</dbReference>
<dbReference type="SUPFAM" id="SSF51182">
    <property type="entry name" value="RmlC-like cupins"/>
    <property type="match status" value="1"/>
</dbReference>
<evidence type="ECO:0000256" key="1">
    <source>
        <dbReference type="ARBA" id="ARBA00023125"/>
    </source>
</evidence>
<gene>
    <name evidence="3" type="ORF">E6K73_09770</name>
</gene>
<dbReference type="AlphaFoldDB" id="A0A538SDW4"/>
<dbReference type="Pfam" id="PF07883">
    <property type="entry name" value="Cupin_2"/>
    <property type="match status" value="1"/>
</dbReference>
<dbReference type="InterPro" id="IPR010982">
    <property type="entry name" value="Lambda_DNA-bd_dom_sf"/>
</dbReference>
<name>A0A538SDW4_UNCEI</name>
<dbReference type="GO" id="GO:0003700">
    <property type="term" value="F:DNA-binding transcription factor activity"/>
    <property type="evidence" value="ECO:0007669"/>
    <property type="project" value="TreeGrafter"/>
</dbReference>
<dbReference type="GO" id="GO:0003677">
    <property type="term" value="F:DNA binding"/>
    <property type="evidence" value="ECO:0007669"/>
    <property type="project" value="UniProtKB-KW"/>
</dbReference>
<dbReference type="SMART" id="SM00530">
    <property type="entry name" value="HTH_XRE"/>
    <property type="match status" value="1"/>
</dbReference>
<dbReference type="PANTHER" id="PTHR46797:SF1">
    <property type="entry name" value="METHYLPHOSPHONATE SYNTHASE"/>
    <property type="match status" value="1"/>
</dbReference>
<evidence type="ECO:0000313" key="4">
    <source>
        <dbReference type="Proteomes" id="UP000320184"/>
    </source>
</evidence>